<gene>
    <name evidence="2" type="ORF">LCGC14_1583650</name>
</gene>
<evidence type="ECO:0000256" key="1">
    <source>
        <dbReference type="SAM" id="MobiDB-lite"/>
    </source>
</evidence>
<organism evidence="2">
    <name type="scientific">marine sediment metagenome</name>
    <dbReference type="NCBI Taxonomy" id="412755"/>
    <lineage>
        <taxon>unclassified sequences</taxon>
        <taxon>metagenomes</taxon>
        <taxon>ecological metagenomes</taxon>
    </lineage>
</organism>
<name>A0A0F9IGD0_9ZZZZ</name>
<feature type="compositionally biased region" description="Low complexity" evidence="1">
    <location>
        <begin position="1"/>
        <end position="22"/>
    </location>
</feature>
<feature type="region of interest" description="Disordered" evidence="1">
    <location>
        <begin position="1"/>
        <end position="31"/>
    </location>
</feature>
<dbReference type="EMBL" id="LAZR01012492">
    <property type="protein sequence ID" value="KKM26547.1"/>
    <property type="molecule type" value="Genomic_DNA"/>
</dbReference>
<comment type="caution">
    <text evidence="2">The sequence shown here is derived from an EMBL/GenBank/DDBJ whole genome shotgun (WGS) entry which is preliminary data.</text>
</comment>
<reference evidence="2" key="1">
    <citation type="journal article" date="2015" name="Nature">
        <title>Complex archaea that bridge the gap between prokaryotes and eukaryotes.</title>
        <authorList>
            <person name="Spang A."/>
            <person name="Saw J.H."/>
            <person name="Jorgensen S.L."/>
            <person name="Zaremba-Niedzwiedzka K."/>
            <person name="Martijn J."/>
            <person name="Lind A.E."/>
            <person name="van Eijk R."/>
            <person name="Schleper C."/>
            <person name="Guy L."/>
            <person name="Ettema T.J."/>
        </authorList>
    </citation>
    <scope>NUCLEOTIDE SEQUENCE</scope>
</reference>
<protein>
    <submittedName>
        <fullName evidence="2">Uncharacterized protein</fullName>
    </submittedName>
</protein>
<dbReference type="AlphaFoldDB" id="A0A0F9IGD0"/>
<evidence type="ECO:0000313" key="2">
    <source>
        <dbReference type="EMBL" id="KKM26547.1"/>
    </source>
</evidence>
<accession>A0A0F9IGD0</accession>
<feature type="non-terminal residue" evidence="2">
    <location>
        <position position="1"/>
    </location>
</feature>
<proteinExistence type="predicted"/>
<sequence length="808" mass="86909">LSAFEPDTSTTTATATPRAPGTNITVDPDFNKSTSLTDPGFWGVNVKQGVGPLQTGAINFITGGGANSSNAVDMIHSGASAGAACELLGRRRHRINHGVFEFRLRYQTIGAGGGDHKVSIGFRRWTTETGGSASTIGRTNITIPRSVGSWAAVILVVEIPDDPTYQYMGISLGTIFDTTLDTFRLDSWFVYPVPINPHFAKTDDEDAAAVEPVNFQYAINDARRDDATLDGTDDTAAFTTRFSVNKQTLVMYGTSAVADLTIDAQAIDGQNIGKFTAYTGATDVLVVNNTPGDSWKYKRLKDFEIDATGDAIRTVNGITLDRAGDGGAAGLVIDGLYIRFADKGINKMTGSIGLYVPLATIKNCNYGYYAVESASPVQHTGNDYFGKAEYSGNKKCAFYIKNPTQVGGGHQWNGTIVENNAGHGNYFDGYNLSYVPPELNHVHYENNGTEASGQIDLGFGRGVESYRDVMCHDVDFIRITGCPVTDVGMEFDNSMALMDGCFFNPESVLVRNSSSVIRCINANIAGIDGSANVIIESICTQRVESGDVGAGMKAQIVPRDNIVYSLPGTGVGVFSETFAHSDVDLRAGARAGTRTLSSAKGGGLYRWHNNYNLNSDTEDYGPLIAVTLNKYYVYTLAIMIASGEISVLDFKNGDFDLIRNLDSPLRDNVTDGEWATLGGVVKYTDSLGSGNVRLRIARTAATATEMNLQACQVCQFDTLGEAIDYFNSKSFWQGSVYEYSGAATLSGGTLAIDFTTEGFIDQLDSLYNIELTPKGATHAYVSAQSATGFTITGGTTDAVMWRVYRRDL</sequence>